<feature type="domain" description="Adenylate cyclase class-I N-terminal" evidence="1">
    <location>
        <begin position="24"/>
        <end position="217"/>
    </location>
</feature>
<reference evidence="2 3" key="1">
    <citation type="submission" date="2019-06" db="EMBL/GenBank/DDBJ databases">
        <title>Desulfobotulus mexicanus sp. nov., a novel sulfate-reducing bacterium isolated from the sediment of an alkaline crater lake in Mexico.</title>
        <authorList>
            <person name="Hirschler-Rea A."/>
        </authorList>
    </citation>
    <scope>NUCLEOTIDE SEQUENCE [LARGE SCALE GENOMIC DNA]</scope>
    <source>
        <strain evidence="2 3">PAR22N</strain>
    </source>
</reference>
<name>A0A5S5MCZ3_9BACT</name>
<dbReference type="OrthoDB" id="5436892at2"/>
<dbReference type="AlphaFoldDB" id="A0A5S5MCZ3"/>
<dbReference type="InterPro" id="IPR024685">
    <property type="entry name" value="Adenylate_cyclase_1_N"/>
</dbReference>
<dbReference type="InterPro" id="IPR000274">
    <property type="entry name" value="Adenylate_cyclase_1"/>
</dbReference>
<accession>A0A5S5MCZ3</accession>
<proteinExistence type="predicted"/>
<dbReference type="EMBL" id="VDMB01000025">
    <property type="protein sequence ID" value="TYT73584.1"/>
    <property type="molecule type" value="Genomic_DNA"/>
</dbReference>
<evidence type="ECO:0000313" key="3">
    <source>
        <dbReference type="Proteomes" id="UP000321899"/>
    </source>
</evidence>
<organism evidence="2 3">
    <name type="scientific">Desulfobotulus mexicanus</name>
    <dbReference type="NCBI Taxonomy" id="2586642"/>
    <lineage>
        <taxon>Bacteria</taxon>
        <taxon>Pseudomonadati</taxon>
        <taxon>Thermodesulfobacteriota</taxon>
        <taxon>Desulfobacteria</taxon>
        <taxon>Desulfobacterales</taxon>
        <taxon>Desulfobacteraceae</taxon>
        <taxon>Desulfobotulus</taxon>
    </lineage>
</organism>
<sequence>MVFIIIKQKDRRSAMQNIKRVVEQNKNNFIFYNISRLREMLRYMSPIKLDLFIEIPFLIHINDPEFPAYTTSFKGNPGLWHYENSGMAKELQKKRPEIKEHLHLPLKKPLVQALYHIGSLGTFTQSAKSDFDFWVIIDPCQMDKHQLAAFQEKLQRITTYGKKFFSQEISFFIHTAETLKNNILDMTDEVMAKPPPFLIKEEFYRTFLMITGKIPLWAILPPDLTEEEKENFLKYTEQLEEYLDMGCPPEPLPHYVVQQGLLWQICKAPEDPSKALIKASITASYQSRDKKTAAPLLCNEIRQNFKHPHMDDYTKDPYVKAFNRVLAFHEEQGDSASLAEAKIAIFFRLSGFPAVTLPEEGSPKRKILNHYVKKWQLTAPRLHKLLNYNLWHEEEKKLLDQTMTQTIVQMYLHSLENEGGKSHDNGDLIILANKARCVMQQDQKNRMPRSSLFLRSLPHTSLSIKMPENQEFPWHLCSGPKILFSDICLLRVLGWAMANGIYKPGKNSLDMPDNFKVFGSLEKEEKCTTIFLALQPWMPISDEVFLKKPVWERIIVALYGSSEKYKAGLLVRNSWGEIFFEALPFDPLDTEEDKCYHTAMKVLEYHGEDSHYFIFQISLKAMPQTVGRIRTIIEDSPSIKKQKVNTPLQRNVRLDII</sequence>
<dbReference type="GO" id="GO:0006171">
    <property type="term" value="P:cAMP biosynthetic process"/>
    <property type="evidence" value="ECO:0007669"/>
    <property type="project" value="InterPro"/>
</dbReference>
<evidence type="ECO:0000259" key="1">
    <source>
        <dbReference type="Pfam" id="PF12633"/>
    </source>
</evidence>
<dbReference type="Proteomes" id="UP000321899">
    <property type="component" value="Unassembled WGS sequence"/>
</dbReference>
<dbReference type="PANTHER" id="PTHR38760">
    <property type="entry name" value="ADENYLATE CYCLASE"/>
    <property type="match status" value="1"/>
</dbReference>
<dbReference type="Pfam" id="PF12633">
    <property type="entry name" value="Adenyl_cycl_N"/>
    <property type="match status" value="1"/>
</dbReference>
<dbReference type="PANTHER" id="PTHR38760:SF1">
    <property type="entry name" value="ADENYLATE CYCLASE"/>
    <property type="match status" value="1"/>
</dbReference>
<gene>
    <name evidence="2" type="ORF">FIM25_14360</name>
</gene>
<evidence type="ECO:0000313" key="2">
    <source>
        <dbReference type="EMBL" id="TYT73584.1"/>
    </source>
</evidence>
<dbReference type="Pfam" id="PF01295">
    <property type="entry name" value="Adenylate_cycl"/>
    <property type="match status" value="1"/>
</dbReference>
<comment type="caution">
    <text evidence="2">The sequence shown here is derived from an EMBL/GenBank/DDBJ whole genome shotgun (WGS) entry which is preliminary data.</text>
</comment>
<keyword evidence="3" id="KW-1185">Reference proteome</keyword>
<dbReference type="GO" id="GO:0004016">
    <property type="term" value="F:adenylate cyclase activity"/>
    <property type="evidence" value="ECO:0007669"/>
    <property type="project" value="InterPro"/>
</dbReference>
<protein>
    <recommendedName>
        <fullName evidence="1">Adenylate cyclase class-I N-terminal domain-containing protein</fullName>
    </recommendedName>
</protein>